<dbReference type="CDD" id="cd00146">
    <property type="entry name" value="PKD"/>
    <property type="match status" value="1"/>
</dbReference>
<feature type="region of interest" description="Disordered" evidence="1">
    <location>
        <begin position="125"/>
        <end position="148"/>
    </location>
</feature>
<feature type="domain" description="PKD" evidence="3">
    <location>
        <begin position="511"/>
        <end position="601"/>
    </location>
</feature>
<keyword evidence="2" id="KW-0732">Signal</keyword>
<dbReference type="InterPro" id="IPR012938">
    <property type="entry name" value="Glc/Sorbosone_DH"/>
</dbReference>
<protein>
    <recommendedName>
        <fullName evidence="3">PKD domain-containing protein</fullName>
    </recommendedName>
</protein>
<dbReference type="InterPro" id="IPR011042">
    <property type="entry name" value="6-blade_b-propeller_TolB-like"/>
</dbReference>
<sequence length="710" mass="77085">MRSIARRNVATGAAAALLTVTFISTGQAAPTADGPPPDNRFQKVTLNDRPGEPMDLAVLPDNDVLHVTRAGQVWLNESDTGVNRMIAELDVYQHDEEGLQSIALDPNFANNRWVYMYYSPPLDTPVDDPATPDVNEGDAPLTGTPEDFEPFEGLIRLSRFQYRGDELDLGSEQQIMDVPVDRGICCHVGGDIVFDSDGNLILSTGDDTNPFFSDGYAPIDDSPGTNPAFDARRTAGNTDDLRGKLLRITPERGGGYTVPRGNLFRPGTPGTRPEIYAMGLRNPFRIEIDPDTDAVYVGDYSPDAAVADPARGPAGHGRWTVVDRPANYGWPFCATAELPYVDYDFASGESGEPFDCSRLVNDSAHNTGQNLLPRVRQPDVWYSYGVSPQFPELSAGEGDGIGPMAGPVYQFDRKDTLRPQPVAWPRYYDDVPLFYEWTRDYVKAMHLDRRGDLADIEPVLPSLVFDNPMDMEFGPNGALYVLEYGDGYFAENPDAQLSRYDHIGRRGNHSPVPVIGADVTAGLPPLTVTFSSAGTTDPDGDRLRYAWDFDGDGDRDARGTSATHTYDEPGVYRATLTVTDVGGRDRGRHASADVDVVVGNETPQVSFVTPVADQEFSFGDTVAYEVAVTDDQPVDCAQVEVTFVVGHDDHGHPQTTASGCTGSIVTTVPSGHDPENDTLRGVFVAEYTDPGTDGLPGLTGSDEVVLVPTE</sequence>
<organism evidence="4 5">
    <name type="scientific">Isoptericola cucumis</name>
    <dbReference type="NCBI Taxonomy" id="1776856"/>
    <lineage>
        <taxon>Bacteria</taxon>
        <taxon>Bacillati</taxon>
        <taxon>Actinomycetota</taxon>
        <taxon>Actinomycetes</taxon>
        <taxon>Micrococcales</taxon>
        <taxon>Promicromonosporaceae</taxon>
        <taxon>Isoptericola</taxon>
    </lineage>
</organism>
<comment type="caution">
    <text evidence="4">The sequence shown here is derived from an EMBL/GenBank/DDBJ whole genome shotgun (WGS) entry which is preliminary data.</text>
</comment>
<dbReference type="Pfam" id="PF18911">
    <property type="entry name" value="PKD_4"/>
    <property type="match status" value="1"/>
</dbReference>
<evidence type="ECO:0000256" key="1">
    <source>
        <dbReference type="SAM" id="MobiDB-lite"/>
    </source>
</evidence>
<evidence type="ECO:0000313" key="5">
    <source>
        <dbReference type="Proteomes" id="UP000632535"/>
    </source>
</evidence>
<dbReference type="SUPFAM" id="SSF49299">
    <property type="entry name" value="PKD domain"/>
    <property type="match status" value="1"/>
</dbReference>
<dbReference type="Gene3D" id="2.120.10.30">
    <property type="entry name" value="TolB, C-terminal domain"/>
    <property type="match status" value="1"/>
</dbReference>
<gene>
    <name evidence="4" type="ORF">GCM10007368_14570</name>
</gene>
<dbReference type="PANTHER" id="PTHR19328:SF75">
    <property type="entry name" value="ALDOSE SUGAR DEHYDROGENASE YLII"/>
    <property type="match status" value="1"/>
</dbReference>
<dbReference type="EMBL" id="BMDG01000004">
    <property type="protein sequence ID" value="GGI07118.1"/>
    <property type="molecule type" value="Genomic_DNA"/>
</dbReference>
<dbReference type="Proteomes" id="UP000632535">
    <property type="component" value="Unassembled WGS sequence"/>
</dbReference>
<dbReference type="SMART" id="SM00089">
    <property type="entry name" value="PKD"/>
    <property type="match status" value="1"/>
</dbReference>
<dbReference type="InterPro" id="IPR022409">
    <property type="entry name" value="PKD/Chitinase_dom"/>
</dbReference>
<keyword evidence="5" id="KW-1185">Reference proteome</keyword>
<dbReference type="InterPro" id="IPR035986">
    <property type="entry name" value="PKD_dom_sf"/>
</dbReference>
<dbReference type="Pfam" id="PF07995">
    <property type="entry name" value="GSDH"/>
    <property type="match status" value="1"/>
</dbReference>
<dbReference type="InterPro" id="IPR011041">
    <property type="entry name" value="Quinoprot_gluc/sorb_DH_b-prop"/>
</dbReference>
<evidence type="ECO:0000313" key="4">
    <source>
        <dbReference type="EMBL" id="GGI07118.1"/>
    </source>
</evidence>
<feature type="chain" id="PRO_5046062499" description="PKD domain-containing protein" evidence="2">
    <location>
        <begin position="29"/>
        <end position="710"/>
    </location>
</feature>
<evidence type="ECO:0000259" key="3">
    <source>
        <dbReference type="PROSITE" id="PS50093"/>
    </source>
</evidence>
<reference evidence="5" key="1">
    <citation type="journal article" date="2019" name="Int. J. Syst. Evol. Microbiol.">
        <title>The Global Catalogue of Microorganisms (GCM) 10K type strain sequencing project: providing services to taxonomists for standard genome sequencing and annotation.</title>
        <authorList>
            <consortium name="The Broad Institute Genomics Platform"/>
            <consortium name="The Broad Institute Genome Sequencing Center for Infectious Disease"/>
            <person name="Wu L."/>
            <person name="Ma J."/>
        </authorList>
    </citation>
    <scope>NUCLEOTIDE SEQUENCE [LARGE SCALE GENOMIC DNA]</scope>
    <source>
        <strain evidence="5">CCM 8653</strain>
    </source>
</reference>
<feature type="signal peptide" evidence="2">
    <location>
        <begin position="1"/>
        <end position="28"/>
    </location>
</feature>
<dbReference type="Gene3D" id="2.60.40.10">
    <property type="entry name" value="Immunoglobulins"/>
    <property type="match status" value="1"/>
</dbReference>
<accession>A0ABQ2B3L0</accession>
<dbReference type="InterPro" id="IPR000601">
    <property type="entry name" value="PKD_dom"/>
</dbReference>
<dbReference type="PROSITE" id="PS50093">
    <property type="entry name" value="PKD"/>
    <property type="match status" value="1"/>
</dbReference>
<name>A0ABQ2B3L0_9MICO</name>
<dbReference type="InterPro" id="IPR013783">
    <property type="entry name" value="Ig-like_fold"/>
</dbReference>
<dbReference type="SUPFAM" id="SSF50952">
    <property type="entry name" value="Soluble quinoprotein glucose dehydrogenase"/>
    <property type="match status" value="1"/>
</dbReference>
<evidence type="ECO:0000256" key="2">
    <source>
        <dbReference type="SAM" id="SignalP"/>
    </source>
</evidence>
<proteinExistence type="predicted"/>
<dbReference type="PANTHER" id="PTHR19328">
    <property type="entry name" value="HEDGEHOG-INTERACTING PROTEIN"/>
    <property type="match status" value="1"/>
</dbReference>